<keyword evidence="2 5" id="KW-0479">Metal-binding</keyword>
<dbReference type="PRINTS" id="PR00385">
    <property type="entry name" value="P450"/>
</dbReference>
<dbReference type="OrthoDB" id="1470350at2759"/>
<organism evidence="6 7">
    <name type="scientific">Cinnamomum micranthum f. kanehirae</name>
    <dbReference type="NCBI Taxonomy" id="337451"/>
    <lineage>
        <taxon>Eukaryota</taxon>
        <taxon>Viridiplantae</taxon>
        <taxon>Streptophyta</taxon>
        <taxon>Embryophyta</taxon>
        <taxon>Tracheophyta</taxon>
        <taxon>Spermatophyta</taxon>
        <taxon>Magnoliopsida</taxon>
        <taxon>Magnoliidae</taxon>
        <taxon>Laurales</taxon>
        <taxon>Lauraceae</taxon>
        <taxon>Cinnamomum</taxon>
    </lineage>
</organism>
<keyword evidence="3" id="KW-0560">Oxidoreductase</keyword>
<dbReference type="STRING" id="337451.A0A443NV36"/>
<dbReference type="Pfam" id="PF00067">
    <property type="entry name" value="p450"/>
    <property type="match status" value="1"/>
</dbReference>
<dbReference type="EMBL" id="QPKB01000004">
    <property type="protein sequence ID" value="RWR82356.1"/>
    <property type="molecule type" value="Genomic_DNA"/>
</dbReference>
<accession>A0A443NV36</accession>
<dbReference type="GO" id="GO:0020037">
    <property type="term" value="F:heme binding"/>
    <property type="evidence" value="ECO:0007669"/>
    <property type="project" value="InterPro"/>
</dbReference>
<feature type="binding site" description="axial binding residue" evidence="5">
    <location>
        <position position="235"/>
    </location>
    <ligand>
        <name>heme</name>
        <dbReference type="ChEBI" id="CHEBI:30413"/>
    </ligand>
    <ligandPart>
        <name>Fe</name>
        <dbReference type="ChEBI" id="CHEBI:18248"/>
    </ligandPart>
</feature>
<evidence type="ECO:0000256" key="3">
    <source>
        <dbReference type="ARBA" id="ARBA00023002"/>
    </source>
</evidence>
<comment type="similarity">
    <text evidence="1">Belongs to the cytochrome P450 family.</text>
</comment>
<dbReference type="AlphaFoldDB" id="A0A443NV36"/>
<dbReference type="InterPro" id="IPR002401">
    <property type="entry name" value="Cyt_P450_E_grp-I"/>
</dbReference>
<evidence type="ECO:0000313" key="7">
    <source>
        <dbReference type="Proteomes" id="UP000283530"/>
    </source>
</evidence>
<dbReference type="InterPro" id="IPR036396">
    <property type="entry name" value="Cyt_P450_sf"/>
</dbReference>
<comment type="cofactor">
    <cofactor evidence="5">
        <name>heme</name>
        <dbReference type="ChEBI" id="CHEBI:30413"/>
    </cofactor>
</comment>
<evidence type="ECO:0000256" key="1">
    <source>
        <dbReference type="ARBA" id="ARBA00010617"/>
    </source>
</evidence>
<dbReference type="PANTHER" id="PTHR24296">
    <property type="entry name" value="CYTOCHROME P450"/>
    <property type="match status" value="1"/>
</dbReference>
<evidence type="ECO:0000313" key="6">
    <source>
        <dbReference type="EMBL" id="RWR82356.1"/>
    </source>
</evidence>
<evidence type="ECO:0000256" key="4">
    <source>
        <dbReference type="ARBA" id="ARBA00023004"/>
    </source>
</evidence>
<dbReference type="GO" id="GO:0016705">
    <property type="term" value="F:oxidoreductase activity, acting on paired donors, with incorporation or reduction of molecular oxygen"/>
    <property type="evidence" value="ECO:0007669"/>
    <property type="project" value="InterPro"/>
</dbReference>
<gene>
    <name evidence="6" type="ORF">CKAN_01107200</name>
</gene>
<dbReference type="PRINTS" id="PR00463">
    <property type="entry name" value="EP450I"/>
</dbReference>
<dbReference type="GO" id="GO:0005506">
    <property type="term" value="F:iron ion binding"/>
    <property type="evidence" value="ECO:0007669"/>
    <property type="project" value="InterPro"/>
</dbReference>
<dbReference type="GO" id="GO:0004497">
    <property type="term" value="F:monooxygenase activity"/>
    <property type="evidence" value="ECO:0007669"/>
    <property type="project" value="InterPro"/>
</dbReference>
<evidence type="ECO:0000256" key="2">
    <source>
        <dbReference type="ARBA" id="ARBA00022723"/>
    </source>
</evidence>
<dbReference type="Gene3D" id="1.10.630.10">
    <property type="entry name" value="Cytochrome P450"/>
    <property type="match status" value="1"/>
</dbReference>
<keyword evidence="5" id="KW-0349">Heme</keyword>
<proteinExistence type="inferred from homology"/>
<keyword evidence="7" id="KW-1185">Reference proteome</keyword>
<dbReference type="SUPFAM" id="SSF48264">
    <property type="entry name" value="Cytochrome P450"/>
    <property type="match status" value="1"/>
</dbReference>
<evidence type="ECO:0000256" key="5">
    <source>
        <dbReference type="PIRSR" id="PIRSR602401-1"/>
    </source>
</evidence>
<comment type="caution">
    <text evidence="6">The sequence shown here is derived from an EMBL/GenBank/DDBJ whole genome shotgun (WGS) entry which is preliminary data.</text>
</comment>
<name>A0A443NV36_9MAGN</name>
<dbReference type="Proteomes" id="UP000283530">
    <property type="component" value="Unassembled WGS sequence"/>
</dbReference>
<reference evidence="6 7" key="1">
    <citation type="journal article" date="2019" name="Nat. Plants">
        <title>Stout camphor tree genome fills gaps in understanding of flowering plant genome evolution.</title>
        <authorList>
            <person name="Chaw S.M."/>
            <person name="Liu Y.C."/>
            <person name="Wu Y.W."/>
            <person name="Wang H.Y."/>
            <person name="Lin C.I."/>
            <person name="Wu C.S."/>
            <person name="Ke H.M."/>
            <person name="Chang L.Y."/>
            <person name="Hsu C.Y."/>
            <person name="Yang H.T."/>
            <person name="Sudianto E."/>
            <person name="Hsu M.H."/>
            <person name="Wu K.P."/>
            <person name="Wang L.N."/>
            <person name="Leebens-Mack J.H."/>
            <person name="Tsai I.J."/>
        </authorList>
    </citation>
    <scope>NUCLEOTIDE SEQUENCE [LARGE SCALE GENOMIC DNA]</scope>
    <source>
        <strain evidence="7">cv. Chaw 1501</strain>
        <tissue evidence="6">Young leaves</tissue>
    </source>
</reference>
<keyword evidence="4 5" id="KW-0408">Iron</keyword>
<sequence>MSELAVAFDLASKLSARRAALASPLIWKMKRLLNIGSEKKLKEAIKIVNGFADEVIKERRKMGLSNRHDLLSRFMSTVNDHTYLRDIVISFLLAGRDTVASGLTTFFYLIANNPEVENKIRNEIMQEMKDQQEVPTLDQLKRMDYLHAAIYESLRLYPPVQFDSKFALEDDVLPDGTFINKGTRVTYHPYAMGRIEEIWGRDCIEFKPERWMKKGKFTPESPFKYPVFQGGLRVCLGKEMALMEMKSVAASLIRRFKIDVSDKSCRLKFVPGLTATLNEGLGVQVHKISSCLGL</sequence>
<protein>
    <submittedName>
        <fullName evidence="6">Cytochrome P450 94C1</fullName>
    </submittedName>
</protein>
<dbReference type="InterPro" id="IPR001128">
    <property type="entry name" value="Cyt_P450"/>
</dbReference>